<dbReference type="PROSITE" id="PS51012">
    <property type="entry name" value="ABC_TM2"/>
    <property type="match status" value="1"/>
</dbReference>
<comment type="similarity">
    <text evidence="2 9">Belongs to the ABC-2 integral membrane protein family.</text>
</comment>
<evidence type="ECO:0000256" key="1">
    <source>
        <dbReference type="ARBA" id="ARBA00004651"/>
    </source>
</evidence>
<comment type="subcellular location">
    <subcellularLocation>
        <location evidence="9">Cell inner membrane</location>
        <topology evidence="9">Multi-pass membrane protein</topology>
    </subcellularLocation>
    <subcellularLocation>
        <location evidence="1">Cell membrane</location>
        <topology evidence="1">Multi-pass membrane protein</topology>
    </subcellularLocation>
</comment>
<feature type="transmembrane region" description="Helical" evidence="9">
    <location>
        <begin position="179"/>
        <end position="197"/>
    </location>
</feature>
<dbReference type="EMBL" id="VJOO01000024">
    <property type="protein sequence ID" value="TSE35699.1"/>
    <property type="molecule type" value="Genomic_DNA"/>
</dbReference>
<evidence type="ECO:0000256" key="2">
    <source>
        <dbReference type="ARBA" id="ARBA00007783"/>
    </source>
</evidence>
<evidence type="ECO:0000313" key="12">
    <source>
        <dbReference type="Proteomes" id="UP000316388"/>
    </source>
</evidence>
<evidence type="ECO:0000256" key="3">
    <source>
        <dbReference type="ARBA" id="ARBA00022448"/>
    </source>
</evidence>
<gene>
    <name evidence="11" type="primary">tagG</name>
    <name evidence="11" type="ORF">Tfont_02210</name>
</gene>
<keyword evidence="5 9" id="KW-0812">Transmembrane</keyword>
<dbReference type="InterPro" id="IPR047817">
    <property type="entry name" value="ABC2_TM_bact-type"/>
</dbReference>
<evidence type="ECO:0000256" key="7">
    <source>
        <dbReference type="ARBA" id="ARBA00023047"/>
    </source>
</evidence>
<dbReference type="Proteomes" id="UP000316388">
    <property type="component" value="Unassembled WGS sequence"/>
</dbReference>
<dbReference type="PANTHER" id="PTHR30413:SF10">
    <property type="entry name" value="CAPSULE POLYSACCHARIDE EXPORT INNER-MEMBRANE PROTEIN CTRC"/>
    <property type="match status" value="1"/>
</dbReference>
<dbReference type="PANTHER" id="PTHR30413">
    <property type="entry name" value="INNER MEMBRANE TRANSPORT PERMEASE"/>
    <property type="match status" value="1"/>
</dbReference>
<feature type="transmembrane region" description="Helical" evidence="9">
    <location>
        <begin position="233"/>
        <end position="252"/>
    </location>
</feature>
<comment type="caution">
    <text evidence="11">The sequence shown here is derived from an EMBL/GenBank/DDBJ whole genome shotgun (WGS) entry which is preliminary data.</text>
</comment>
<dbReference type="GO" id="GO:0005886">
    <property type="term" value="C:plasma membrane"/>
    <property type="evidence" value="ECO:0007669"/>
    <property type="project" value="UniProtKB-SubCell"/>
</dbReference>
<name>A0A554XIT3_9BURK</name>
<keyword evidence="3 9" id="KW-0813">Transport</keyword>
<dbReference type="GO" id="GO:0015774">
    <property type="term" value="P:polysaccharide transport"/>
    <property type="evidence" value="ECO:0007669"/>
    <property type="project" value="UniProtKB-KW"/>
</dbReference>
<keyword evidence="4 9" id="KW-1003">Cell membrane</keyword>
<protein>
    <recommendedName>
        <fullName evidence="9">Transport permease protein</fullName>
    </recommendedName>
</protein>
<keyword evidence="7" id="KW-0762">Sugar transport</keyword>
<dbReference type="GO" id="GO:0140359">
    <property type="term" value="F:ABC-type transporter activity"/>
    <property type="evidence" value="ECO:0007669"/>
    <property type="project" value="InterPro"/>
</dbReference>
<evidence type="ECO:0000256" key="6">
    <source>
        <dbReference type="ARBA" id="ARBA00022989"/>
    </source>
</evidence>
<keyword evidence="6 9" id="KW-1133">Transmembrane helix</keyword>
<evidence type="ECO:0000256" key="8">
    <source>
        <dbReference type="ARBA" id="ARBA00023136"/>
    </source>
</evidence>
<evidence type="ECO:0000256" key="4">
    <source>
        <dbReference type="ARBA" id="ARBA00022475"/>
    </source>
</evidence>
<sequence length="263" mass="28314">MRLSDIRHRWLVASLLRRRLAERYRGSALGVAWAVLLPLGMLAVYTFFFRHLLGMRWPGDPGAGDLDVALRIFVGLTFVSFAGEVLTGATRLVLEQPAYIKKMQFPLPVLAYVHVGAAFVQALLALGVAAAVAWIGGVGRPWALPLAVVYGLPLLLWALALTWSLAAVGIFLRDLQHAMPPLVTVLLFLSPVFYTVAGLPPQWQALMAANPLTLPIEGVRAALLGGAVPQGSVWLGQLAAAVVAVAAARWLFERLQPGFADAL</sequence>
<evidence type="ECO:0000256" key="9">
    <source>
        <dbReference type="RuleBase" id="RU361157"/>
    </source>
</evidence>
<keyword evidence="8 9" id="KW-0472">Membrane</keyword>
<dbReference type="InterPro" id="IPR013525">
    <property type="entry name" value="ABC2_TM"/>
</dbReference>
<proteinExistence type="inferred from homology"/>
<feature type="transmembrane region" description="Helical" evidence="9">
    <location>
        <begin position="147"/>
        <end position="172"/>
    </location>
</feature>
<accession>A0A554XIT3</accession>
<dbReference type="AlphaFoldDB" id="A0A554XIT3"/>
<organism evidence="11 12">
    <name type="scientific">Tepidimonas fonticaldi</name>
    <dbReference type="NCBI Taxonomy" id="1101373"/>
    <lineage>
        <taxon>Bacteria</taxon>
        <taxon>Pseudomonadati</taxon>
        <taxon>Pseudomonadota</taxon>
        <taxon>Betaproteobacteria</taxon>
        <taxon>Burkholderiales</taxon>
        <taxon>Tepidimonas</taxon>
    </lineage>
</organism>
<feature type="transmembrane region" description="Helical" evidence="9">
    <location>
        <begin position="109"/>
        <end position="135"/>
    </location>
</feature>
<dbReference type="GO" id="GO:0015920">
    <property type="term" value="P:lipopolysaccharide transport"/>
    <property type="evidence" value="ECO:0007669"/>
    <property type="project" value="TreeGrafter"/>
</dbReference>
<reference evidence="11 12" key="1">
    <citation type="submission" date="2019-07" db="EMBL/GenBank/DDBJ databases">
        <title>Tepidimonas fonticaldi AT-A2 draft genome.</title>
        <authorList>
            <person name="Da Costa M.S."/>
            <person name="Froufe H.J.C."/>
            <person name="Egas C."/>
            <person name="Albuquerque L."/>
        </authorList>
    </citation>
    <scope>NUCLEOTIDE SEQUENCE [LARGE SCALE GENOMIC DNA]</scope>
    <source>
        <strain evidence="11 12">AT-A2</strain>
    </source>
</reference>
<evidence type="ECO:0000256" key="5">
    <source>
        <dbReference type="ARBA" id="ARBA00022692"/>
    </source>
</evidence>
<feature type="transmembrane region" description="Helical" evidence="9">
    <location>
        <begin position="68"/>
        <end position="89"/>
    </location>
</feature>
<feature type="transmembrane region" description="Helical" evidence="9">
    <location>
        <begin position="27"/>
        <end position="48"/>
    </location>
</feature>
<evidence type="ECO:0000313" key="11">
    <source>
        <dbReference type="EMBL" id="TSE35699.1"/>
    </source>
</evidence>
<dbReference type="RefSeq" id="WP_143969507.1">
    <property type="nucleotide sequence ID" value="NZ_VJOO01000024.1"/>
</dbReference>
<evidence type="ECO:0000259" key="10">
    <source>
        <dbReference type="PROSITE" id="PS51012"/>
    </source>
</evidence>
<feature type="domain" description="ABC transmembrane type-2" evidence="10">
    <location>
        <begin position="29"/>
        <end position="255"/>
    </location>
</feature>
<dbReference type="Pfam" id="PF01061">
    <property type="entry name" value="ABC2_membrane"/>
    <property type="match status" value="1"/>
</dbReference>
<keyword evidence="7" id="KW-0625">Polysaccharide transport</keyword>